<protein>
    <recommendedName>
        <fullName evidence="3">Nucleotidyltransferase family protein</fullName>
    </recommendedName>
</protein>
<evidence type="ECO:0008006" key="3">
    <source>
        <dbReference type="Google" id="ProtNLM"/>
    </source>
</evidence>
<keyword evidence="2" id="KW-1185">Reference proteome</keyword>
<sequence>MEPSLTLLIACCRFGYEGGESDGLRRLLKDADGARLSELARRHRVEGVVWRALKACSVMLPGTAPLAADSQKIAADGLRMAVESGRLTAAFARASLPHLFLKGQALGRLAWGDPLIKRQIDIDLLVMPQGIAKAATVLAGLGYVQELPDPSVDPSDWHRSHKESVWRNDDGIMLDLHSRVADHPGLLPQVAATMSPVMVPIVGAISLPTLPDRLRLPYLAVHGTSSAWFRLKWLAEFAALVHQLSPAALDTLADEAPRLGAGRTVTAALALSHRLFGTRVPENLWVDGGAAKIVKLSLAQIENPREPTERRFGTLGIHRAQLLMAPGSHFFLSELWRQLGAALIR</sequence>
<evidence type="ECO:0000313" key="2">
    <source>
        <dbReference type="Proteomes" id="UP001500235"/>
    </source>
</evidence>
<dbReference type="RefSeq" id="WP_344706891.1">
    <property type="nucleotide sequence ID" value="NZ_BAABBQ010000001.1"/>
</dbReference>
<evidence type="ECO:0000313" key="1">
    <source>
        <dbReference type="EMBL" id="GAA4017725.1"/>
    </source>
</evidence>
<accession>A0ABP7SXR2</accession>
<gene>
    <name evidence="1" type="ORF">GCM10022280_16280</name>
</gene>
<dbReference type="Pfam" id="PF14907">
    <property type="entry name" value="NTP_transf_5"/>
    <property type="match status" value="1"/>
</dbReference>
<dbReference type="InterPro" id="IPR039498">
    <property type="entry name" value="NTP_transf_5"/>
</dbReference>
<comment type="caution">
    <text evidence="1">The sequence shown here is derived from an EMBL/GenBank/DDBJ whole genome shotgun (WGS) entry which is preliminary data.</text>
</comment>
<dbReference type="Proteomes" id="UP001500235">
    <property type="component" value="Unassembled WGS sequence"/>
</dbReference>
<dbReference type="EMBL" id="BAABBQ010000001">
    <property type="protein sequence ID" value="GAA4017725.1"/>
    <property type="molecule type" value="Genomic_DNA"/>
</dbReference>
<name>A0ABP7SXR2_9SPHN</name>
<proteinExistence type="predicted"/>
<reference evidence="2" key="1">
    <citation type="journal article" date="2019" name="Int. J. Syst. Evol. Microbiol.">
        <title>The Global Catalogue of Microorganisms (GCM) 10K type strain sequencing project: providing services to taxonomists for standard genome sequencing and annotation.</title>
        <authorList>
            <consortium name="The Broad Institute Genomics Platform"/>
            <consortium name="The Broad Institute Genome Sequencing Center for Infectious Disease"/>
            <person name="Wu L."/>
            <person name="Ma J."/>
        </authorList>
    </citation>
    <scope>NUCLEOTIDE SEQUENCE [LARGE SCALE GENOMIC DNA]</scope>
    <source>
        <strain evidence="2">JCM 17563</strain>
    </source>
</reference>
<organism evidence="1 2">
    <name type="scientific">Sphingomonas swuensis</name>
    <dbReference type="NCBI Taxonomy" id="977800"/>
    <lineage>
        <taxon>Bacteria</taxon>
        <taxon>Pseudomonadati</taxon>
        <taxon>Pseudomonadota</taxon>
        <taxon>Alphaproteobacteria</taxon>
        <taxon>Sphingomonadales</taxon>
        <taxon>Sphingomonadaceae</taxon>
        <taxon>Sphingomonas</taxon>
    </lineage>
</organism>